<keyword evidence="5" id="KW-0969">Cilium</keyword>
<dbReference type="InterPro" id="IPR039505">
    <property type="entry name" value="DRC1/2_N"/>
</dbReference>
<proteinExistence type="inferred from homology"/>
<dbReference type="InterPro" id="IPR039750">
    <property type="entry name" value="DRC1/DRC2"/>
</dbReference>
<dbReference type="PANTHER" id="PTHR21625">
    <property type="entry name" value="NYD-SP28 PROTEIN"/>
    <property type="match status" value="1"/>
</dbReference>
<reference evidence="16 17" key="1">
    <citation type="submission" date="2024-01" db="EMBL/GenBank/DDBJ databases">
        <authorList>
            <person name="Alioto T."/>
            <person name="Alioto T."/>
            <person name="Gomez Garrido J."/>
        </authorList>
    </citation>
    <scope>NUCLEOTIDE SEQUENCE [LARGE SCALE GENOMIC DNA]</scope>
</reference>
<dbReference type="GO" id="GO:0070286">
    <property type="term" value="P:axonemal dynein complex assembly"/>
    <property type="evidence" value="ECO:0007669"/>
    <property type="project" value="InterPro"/>
</dbReference>
<keyword evidence="7" id="KW-0966">Cell projection</keyword>
<evidence type="ECO:0000313" key="17">
    <source>
        <dbReference type="Proteomes" id="UP001314229"/>
    </source>
</evidence>
<gene>
    <name evidence="16" type="ORF">FSCOSCO3_A018185</name>
</gene>
<evidence type="ECO:0000256" key="1">
    <source>
        <dbReference type="ARBA" id="ARBA00004611"/>
    </source>
</evidence>
<dbReference type="GO" id="GO:0003352">
    <property type="term" value="P:regulation of cilium movement"/>
    <property type="evidence" value="ECO:0007669"/>
    <property type="project" value="TreeGrafter"/>
</dbReference>
<feature type="region of interest" description="Disordered" evidence="14">
    <location>
        <begin position="1"/>
        <end position="20"/>
    </location>
</feature>
<dbReference type="GO" id="GO:0060285">
    <property type="term" value="P:cilium-dependent cell motility"/>
    <property type="evidence" value="ECO:0007669"/>
    <property type="project" value="TreeGrafter"/>
</dbReference>
<feature type="coiled-coil region" evidence="13">
    <location>
        <begin position="96"/>
        <end position="145"/>
    </location>
</feature>
<sequence length="483" mass="55189">MPKKAKKGGGGKGGGKTEEERLLYMQQRAQAEEEMAKKKEEILTLFLKDKLQKEERNTAVNLLKLNEGWRAILRQTRAVELRKDVTVFSQTFERQLDGLHSIIKTLERDLQEAERQSARVRRVHLQQVERLRAQQDQQMLFLQQQWEQRLHHLCSTHSSERKHVTSHAGQQRAELEDAAFSLDKKHEAALEEIHRLYSESMAACDNAFDEMTTSLLMETKDKLLMKSRQHQEVLQSYTADANKLQKLVSKNQHLIERLNTDMKNLKRLQDAIFTMRANLVSSKTENEGVTCDLTAGKDEVNRRTHRLRSQLTQAHAAARQQLADLTVTTAATTKKLQAVIAKGERVLRVGEMCEKLESEQENVFTTLSSTTDELKPEMEGAAKDASTFPELQQVMRRCNASLLQREALRKHREDLNRENQQLRLLLRQHLDAMTVSDATLDGRHALLTVHAAPVTVNAAAATGRGNNDRRHVAFVEAVHAFKH</sequence>
<comment type="function">
    <text evidence="12">Component of the nexin-dynein regulatory complex (N-DRC), a key regulator of ciliary/flagellar motility which maintains the alignment and integrity of the distal axoneme and regulates microtubule sliding in motile axonemes. Plays a critical role in the assembly of N-DRC and also stabilizes the assembly of multiple inner dynein arms and radial spokes. Coassembles with DRC1 to form a central scaffold needed for assembly of the N-DRC and its attachment to the outer doublet microtubules.</text>
</comment>
<feature type="coiled-coil region" evidence="13">
    <location>
        <begin position="21"/>
        <end position="48"/>
    </location>
</feature>
<name>A0AAV1Q9B6_SCOSC</name>
<evidence type="ECO:0000256" key="12">
    <source>
        <dbReference type="ARBA" id="ARBA00045865"/>
    </source>
</evidence>
<evidence type="ECO:0000256" key="6">
    <source>
        <dbReference type="ARBA" id="ARBA00023212"/>
    </source>
</evidence>
<comment type="caution">
    <text evidence="16">The sequence shown here is derived from an EMBL/GenBank/DDBJ whole genome shotgun (WGS) entry which is preliminary data.</text>
</comment>
<dbReference type="GO" id="GO:0005858">
    <property type="term" value="C:axonemal dynein complex"/>
    <property type="evidence" value="ECO:0007669"/>
    <property type="project" value="InterPro"/>
</dbReference>
<evidence type="ECO:0000256" key="8">
    <source>
        <dbReference type="ARBA" id="ARBA00037841"/>
    </source>
</evidence>
<feature type="coiled-coil region" evidence="13">
    <location>
        <begin position="405"/>
        <end position="432"/>
    </location>
</feature>
<dbReference type="Pfam" id="PF14772">
    <property type="entry name" value="NYD-SP28"/>
    <property type="match status" value="1"/>
</dbReference>
<evidence type="ECO:0000256" key="2">
    <source>
        <dbReference type="ARBA" id="ARBA00022490"/>
    </source>
</evidence>
<evidence type="ECO:0000313" key="16">
    <source>
        <dbReference type="EMBL" id="CAK6980073.1"/>
    </source>
</evidence>
<comment type="similarity">
    <text evidence="9">Belongs to the DRC2 family.</text>
</comment>
<keyword evidence="4 13" id="KW-0175">Coiled coil</keyword>
<comment type="subcellular location">
    <subcellularLocation>
        <location evidence="1">Cytoplasm</location>
        <location evidence="1">Cytoskeleton</location>
        <location evidence="1">Flagellum axoneme</location>
    </subcellularLocation>
    <subcellularLocation>
        <location evidence="8">Cytoplasm</location>
        <location evidence="8">Cytoskeleton</location>
        <location evidence="8">Flagellum basal body</location>
    </subcellularLocation>
</comment>
<evidence type="ECO:0000256" key="4">
    <source>
        <dbReference type="ARBA" id="ARBA00023054"/>
    </source>
</evidence>
<evidence type="ECO:0000256" key="13">
    <source>
        <dbReference type="SAM" id="Coils"/>
    </source>
</evidence>
<accession>A0AAV1Q9B6</accession>
<keyword evidence="3" id="KW-0282">Flagellum</keyword>
<evidence type="ECO:0000259" key="15">
    <source>
        <dbReference type="Pfam" id="PF14772"/>
    </source>
</evidence>
<keyword evidence="17" id="KW-1185">Reference proteome</keyword>
<evidence type="ECO:0000256" key="7">
    <source>
        <dbReference type="ARBA" id="ARBA00023273"/>
    </source>
</evidence>
<evidence type="ECO:0000256" key="5">
    <source>
        <dbReference type="ARBA" id="ARBA00023069"/>
    </source>
</evidence>
<protein>
    <recommendedName>
        <fullName evidence="10">Dynein regulatory complex subunit 2</fullName>
    </recommendedName>
    <alternativeName>
        <fullName evidence="11">Coiled-coil domain-containing protein 65</fullName>
    </alternativeName>
</protein>
<organism evidence="16 17">
    <name type="scientific">Scomber scombrus</name>
    <name type="common">Atlantic mackerel</name>
    <name type="synonym">Scomber vernalis</name>
    <dbReference type="NCBI Taxonomy" id="13677"/>
    <lineage>
        <taxon>Eukaryota</taxon>
        <taxon>Metazoa</taxon>
        <taxon>Chordata</taxon>
        <taxon>Craniata</taxon>
        <taxon>Vertebrata</taxon>
        <taxon>Euteleostomi</taxon>
        <taxon>Actinopterygii</taxon>
        <taxon>Neopterygii</taxon>
        <taxon>Teleostei</taxon>
        <taxon>Neoteleostei</taxon>
        <taxon>Acanthomorphata</taxon>
        <taxon>Pelagiaria</taxon>
        <taxon>Scombriformes</taxon>
        <taxon>Scombridae</taxon>
        <taxon>Scomber</taxon>
    </lineage>
</organism>
<keyword evidence="6" id="KW-0206">Cytoskeleton</keyword>
<dbReference type="PANTHER" id="PTHR21625:SF0">
    <property type="entry name" value="DYNEIN REGULATORY COMPLEX SUBUNIT 2"/>
    <property type="match status" value="1"/>
</dbReference>
<evidence type="ECO:0000256" key="11">
    <source>
        <dbReference type="ARBA" id="ARBA00041517"/>
    </source>
</evidence>
<evidence type="ECO:0000256" key="14">
    <source>
        <dbReference type="SAM" id="MobiDB-lite"/>
    </source>
</evidence>
<evidence type="ECO:0000256" key="10">
    <source>
        <dbReference type="ARBA" id="ARBA00040899"/>
    </source>
</evidence>
<keyword evidence="2" id="KW-0963">Cytoplasm</keyword>
<feature type="domain" description="Dynein regulatory complex protein 1/2 N-terminal" evidence="15">
    <location>
        <begin position="27"/>
        <end position="128"/>
    </location>
</feature>
<dbReference type="EMBL" id="CAWUFR010000642">
    <property type="protein sequence ID" value="CAK6980073.1"/>
    <property type="molecule type" value="Genomic_DNA"/>
</dbReference>
<evidence type="ECO:0000256" key="3">
    <source>
        <dbReference type="ARBA" id="ARBA00022846"/>
    </source>
</evidence>
<dbReference type="Proteomes" id="UP001314229">
    <property type="component" value="Unassembled WGS sequence"/>
</dbReference>
<dbReference type="AlphaFoldDB" id="A0AAV1Q9B6"/>
<evidence type="ECO:0000256" key="9">
    <source>
        <dbReference type="ARBA" id="ARBA00038424"/>
    </source>
</evidence>